<feature type="compositionally biased region" description="Basic and acidic residues" evidence="1">
    <location>
        <begin position="147"/>
        <end position="156"/>
    </location>
</feature>
<dbReference type="Proteomes" id="UP001153737">
    <property type="component" value="Chromosome 8"/>
</dbReference>
<reference evidence="2" key="1">
    <citation type="submission" date="2022-01" db="EMBL/GenBank/DDBJ databases">
        <authorList>
            <person name="King R."/>
        </authorList>
    </citation>
    <scope>NUCLEOTIDE SEQUENCE</scope>
</reference>
<evidence type="ECO:0000313" key="3">
    <source>
        <dbReference type="Proteomes" id="UP001153737"/>
    </source>
</evidence>
<sequence length="156" mass="17652">MDLLKCIVRAGGQYILDQYNEKKLLTDRCRIKLVNIVANILFNKYGTAVPKSAKMEFAKSLVEIFPTYRNLESSIGGYEIFFNPSTNGGYLSNRLRTLNRIHKQEGSSSKPLHEKNTSHSPVGDETTTNPDDIEKKLNDLKTTPSNEEEKIKKTIS</sequence>
<dbReference type="AlphaFoldDB" id="A0A9N9X592"/>
<evidence type="ECO:0000313" key="2">
    <source>
        <dbReference type="EMBL" id="CAG9824339.1"/>
    </source>
</evidence>
<evidence type="ECO:0000256" key="1">
    <source>
        <dbReference type="SAM" id="MobiDB-lite"/>
    </source>
</evidence>
<name>A0A9N9X592_PHACE</name>
<gene>
    <name evidence="2" type="ORF">PHAECO_LOCUS11755</name>
</gene>
<accession>A0A9N9X592</accession>
<keyword evidence="3" id="KW-1185">Reference proteome</keyword>
<dbReference type="OrthoDB" id="6781906at2759"/>
<reference evidence="2" key="2">
    <citation type="submission" date="2022-10" db="EMBL/GenBank/DDBJ databases">
        <authorList>
            <consortium name="ENA_rothamsted_submissions"/>
            <consortium name="culmorum"/>
            <person name="King R."/>
        </authorList>
    </citation>
    <scope>NUCLEOTIDE SEQUENCE</scope>
</reference>
<proteinExistence type="predicted"/>
<feature type="region of interest" description="Disordered" evidence="1">
    <location>
        <begin position="102"/>
        <end position="156"/>
    </location>
</feature>
<protein>
    <submittedName>
        <fullName evidence="2">Uncharacterized protein</fullName>
    </submittedName>
</protein>
<dbReference type="EMBL" id="OU896714">
    <property type="protein sequence ID" value="CAG9824339.1"/>
    <property type="molecule type" value="Genomic_DNA"/>
</dbReference>
<organism evidence="2 3">
    <name type="scientific">Phaedon cochleariae</name>
    <name type="common">Mustard beetle</name>
    <dbReference type="NCBI Taxonomy" id="80249"/>
    <lineage>
        <taxon>Eukaryota</taxon>
        <taxon>Metazoa</taxon>
        <taxon>Ecdysozoa</taxon>
        <taxon>Arthropoda</taxon>
        <taxon>Hexapoda</taxon>
        <taxon>Insecta</taxon>
        <taxon>Pterygota</taxon>
        <taxon>Neoptera</taxon>
        <taxon>Endopterygota</taxon>
        <taxon>Coleoptera</taxon>
        <taxon>Polyphaga</taxon>
        <taxon>Cucujiformia</taxon>
        <taxon>Chrysomeloidea</taxon>
        <taxon>Chrysomelidae</taxon>
        <taxon>Chrysomelinae</taxon>
        <taxon>Chrysomelini</taxon>
        <taxon>Phaedon</taxon>
    </lineage>
</organism>